<keyword evidence="1" id="KW-1133">Transmembrane helix</keyword>
<sequence length="185" mass="21179">YTITSSSSLHFLPLFLLPFCTPPSLSSLPNSLSDCQHHHHASWMNHIVYSCNVNESDRDGLRHAPMNCKYGKLTIVCIVGKSDKNKHKLYFFSDDKVCGGFLGWCLPIYVTNVSNDVVASPMTRDHELEEMTHVRREIQMLREAHKKCYRKLKQGQDSEFGIIRSLMFVMSMVIAIMLALMVKKL</sequence>
<comment type="caution">
    <text evidence="3">The sequence shown here is derived from an EMBL/GenBank/DDBJ whole genome shotgun (WGS) entry which is preliminary data.</text>
</comment>
<gene>
    <name evidence="3" type="ORF">CFOL_v3_03451</name>
</gene>
<feature type="transmembrane region" description="Helical" evidence="1">
    <location>
        <begin position="162"/>
        <end position="182"/>
    </location>
</feature>
<proteinExistence type="predicted"/>
<feature type="chain" id="PRO_5012772213" evidence="2">
    <location>
        <begin position="27"/>
        <end position="185"/>
    </location>
</feature>
<name>A0A1Q3AW54_CEPFO</name>
<evidence type="ECO:0000256" key="1">
    <source>
        <dbReference type="SAM" id="Phobius"/>
    </source>
</evidence>
<evidence type="ECO:0000256" key="2">
    <source>
        <dbReference type="SAM" id="SignalP"/>
    </source>
</evidence>
<evidence type="ECO:0000313" key="3">
    <source>
        <dbReference type="EMBL" id="GAV59920.1"/>
    </source>
</evidence>
<keyword evidence="1" id="KW-0812">Transmembrane</keyword>
<keyword evidence="4" id="KW-1185">Reference proteome</keyword>
<accession>A0A1Q3AW54</accession>
<dbReference type="InParanoid" id="A0A1Q3AW54"/>
<evidence type="ECO:0000313" key="4">
    <source>
        <dbReference type="Proteomes" id="UP000187406"/>
    </source>
</evidence>
<dbReference type="Proteomes" id="UP000187406">
    <property type="component" value="Unassembled WGS sequence"/>
</dbReference>
<reference evidence="4" key="1">
    <citation type="submission" date="2016-04" db="EMBL/GenBank/DDBJ databases">
        <title>Cephalotus genome sequencing.</title>
        <authorList>
            <person name="Fukushima K."/>
            <person name="Hasebe M."/>
            <person name="Fang X."/>
        </authorList>
    </citation>
    <scope>NUCLEOTIDE SEQUENCE [LARGE SCALE GENOMIC DNA]</scope>
    <source>
        <strain evidence="4">cv. St1</strain>
    </source>
</reference>
<keyword evidence="2" id="KW-0732">Signal</keyword>
<dbReference type="AlphaFoldDB" id="A0A1Q3AW54"/>
<feature type="signal peptide" evidence="2">
    <location>
        <begin position="1"/>
        <end position="26"/>
    </location>
</feature>
<dbReference type="EMBL" id="BDDD01000129">
    <property type="protein sequence ID" value="GAV59920.1"/>
    <property type="molecule type" value="Genomic_DNA"/>
</dbReference>
<organism evidence="3 4">
    <name type="scientific">Cephalotus follicularis</name>
    <name type="common">Albany pitcher plant</name>
    <dbReference type="NCBI Taxonomy" id="3775"/>
    <lineage>
        <taxon>Eukaryota</taxon>
        <taxon>Viridiplantae</taxon>
        <taxon>Streptophyta</taxon>
        <taxon>Embryophyta</taxon>
        <taxon>Tracheophyta</taxon>
        <taxon>Spermatophyta</taxon>
        <taxon>Magnoliopsida</taxon>
        <taxon>eudicotyledons</taxon>
        <taxon>Gunneridae</taxon>
        <taxon>Pentapetalae</taxon>
        <taxon>rosids</taxon>
        <taxon>fabids</taxon>
        <taxon>Oxalidales</taxon>
        <taxon>Cephalotaceae</taxon>
        <taxon>Cephalotus</taxon>
    </lineage>
</organism>
<feature type="non-terminal residue" evidence="3">
    <location>
        <position position="1"/>
    </location>
</feature>
<keyword evidence="1" id="KW-0472">Membrane</keyword>
<protein>
    <submittedName>
        <fullName evidence="3">Uncharacterized protein</fullName>
    </submittedName>
</protein>